<sequence>MVDVDENFTDDDVECTELDDAEDVEIGIDFETDVEVDFGIDFEVDFGIDFEVDVGIDFDFEVDVGIDFDFEVDVEIDIPIDVENVVGILEVVDTSLDGTELRESETRRSLAPAARALLKYELILAWALIGQASTVVVVAVVVTSHPLVVTVDVSQVTELLRTGELVTERT</sequence>
<keyword evidence="2" id="KW-1185">Reference proteome</keyword>
<proteinExistence type="predicted"/>
<accession>A0ACC2J6X4</accession>
<dbReference type="Proteomes" id="UP001153334">
    <property type="component" value="Unassembled WGS sequence"/>
</dbReference>
<gene>
    <name evidence="1" type="ORF">ONZ43_g808</name>
</gene>
<comment type="caution">
    <text evidence="1">The sequence shown here is derived from an EMBL/GenBank/DDBJ whole genome shotgun (WGS) entry which is preliminary data.</text>
</comment>
<name>A0ACC2J6X4_9PEZI</name>
<organism evidence="1 2">
    <name type="scientific">Nemania bipapillata</name>
    <dbReference type="NCBI Taxonomy" id="110536"/>
    <lineage>
        <taxon>Eukaryota</taxon>
        <taxon>Fungi</taxon>
        <taxon>Dikarya</taxon>
        <taxon>Ascomycota</taxon>
        <taxon>Pezizomycotina</taxon>
        <taxon>Sordariomycetes</taxon>
        <taxon>Xylariomycetidae</taxon>
        <taxon>Xylariales</taxon>
        <taxon>Xylariaceae</taxon>
        <taxon>Nemania</taxon>
    </lineage>
</organism>
<protein>
    <submittedName>
        <fullName evidence="1">Uncharacterized protein</fullName>
    </submittedName>
</protein>
<reference evidence="1" key="1">
    <citation type="submission" date="2022-11" db="EMBL/GenBank/DDBJ databases">
        <title>Genome Sequence of Nemania bipapillata.</title>
        <authorList>
            <person name="Buettner E."/>
        </authorList>
    </citation>
    <scope>NUCLEOTIDE SEQUENCE</scope>
    <source>
        <strain evidence="1">CP14</strain>
    </source>
</reference>
<dbReference type="EMBL" id="JAPESX010000115">
    <property type="protein sequence ID" value="KAJ8123179.1"/>
    <property type="molecule type" value="Genomic_DNA"/>
</dbReference>
<evidence type="ECO:0000313" key="1">
    <source>
        <dbReference type="EMBL" id="KAJ8123179.1"/>
    </source>
</evidence>
<evidence type="ECO:0000313" key="2">
    <source>
        <dbReference type="Proteomes" id="UP001153334"/>
    </source>
</evidence>